<name>A0A1B8GCN5_9PEZI</name>
<keyword evidence="2" id="KW-1185">Reference proteome</keyword>
<dbReference type="PANTHER" id="PTHR35205:SF1">
    <property type="entry name" value="ZU5 DOMAIN-CONTAINING PROTEIN"/>
    <property type="match status" value="1"/>
</dbReference>
<protein>
    <recommendedName>
        <fullName evidence="3">NB-ARC domain-containing protein</fullName>
    </recommendedName>
</protein>
<dbReference type="Gene3D" id="1.25.40.10">
    <property type="entry name" value="Tetratricopeptide repeat domain"/>
    <property type="match status" value="1"/>
</dbReference>
<gene>
    <name evidence="1" type="ORF">VE01_08312</name>
</gene>
<evidence type="ECO:0000313" key="1">
    <source>
        <dbReference type="EMBL" id="OBT93583.1"/>
    </source>
</evidence>
<dbReference type="InterPro" id="IPR027417">
    <property type="entry name" value="P-loop_NTPase"/>
</dbReference>
<dbReference type="InterPro" id="IPR011990">
    <property type="entry name" value="TPR-like_helical_dom_sf"/>
</dbReference>
<dbReference type="AlphaFoldDB" id="A0A1B8GCN5"/>
<dbReference type="EMBL" id="KV460252">
    <property type="protein sequence ID" value="OBT93583.1"/>
    <property type="molecule type" value="Genomic_DNA"/>
</dbReference>
<dbReference type="PANTHER" id="PTHR35205">
    <property type="entry name" value="NB-ARC AND TPR DOMAIN PROTEIN"/>
    <property type="match status" value="1"/>
</dbReference>
<evidence type="ECO:0008006" key="3">
    <source>
        <dbReference type="Google" id="ProtNLM"/>
    </source>
</evidence>
<dbReference type="RefSeq" id="XP_018127316.1">
    <property type="nucleotide sequence ID" value="XM_018277738.2"/>
</dbReference>
<dbReference type="STRING" id="342668.A0A1B8GCN5"/>
<dbReference type="GeneID" id="28841698"/>
<dbReference type="Proteomes" id="UP000091956">
    <property type="component" value="Unassembled WGS sequence"/>
</dbReference>
<dbReference type="OrthoDB" id="6161812at2759"/>
<dbReference type="SUPFAM" id="SSF52540">
    <property type="entry name" value="P-loop containing nucleoside triphosphate hydrolases"/>
    <property type="match status" value="1"/>
</dbReference>
<reference evidence="2" key="2">
    <citation type="journal article" date="2018" name="Nat. Commun.">
        <title>Extreme sensitivity to ultraviolet light in the fungal pathogen causing white-nose syndrome of bats.</title>
        <authorList>
            <person name="Palmer J.M."/>
            <person name="Drees K.P."/>
            <person name="Foster J.T."/>
            <person name="Lindner D.L."/>
        </authorList>
    </citation>
    <scope>NUCLEOTIDE SEQUENCE [LARGE SCALE GENOMIC DNA]</scope>
    <source>
        <strain evidence="2">UAMH 10579</strain>
    </source>
</reference>
<organism evidence="1 2">
    <name type="scientific">Pseudogymnoascus verrucosus</name>
    <dbReference type="NCBI Taxonomy" id="342668"/>
    <lineage>
        <taxon>Eukaryota</taxon>
        <taxon>Fungi</taxon>
        <taxon>Dikarya</taxon>
        <taxon>Ascomycota</taxon>
        <taxon>Pezizomycotina</taxon>
        <taxon>Leotiomycetes</taxon>
        <taxon>Thelebolales</taxon>
        <taxon>Thelebolaceae</taxon>
        <taxon>Pseudogymnoascus</taxon>
    </lineage>
</organism>
<evidence type="ECO:0000313" key="2">
    <source>
        <dbReference type="Proteomes" id="UP000091956"/>
    </source>
</evidence>
<reference evidence="1 2" key="1">
    <citation type="submission" date="2016-03" db="EMBL/GenBank/DDBJ databases">
        <title>Comparative genomics of Pseudogymnoascus destructans, the fungus causing white-nose syndrome of bats.</title>
        <authorList>
            <person name="Palmer J.M."/>
            <person name="Drees K.P."/>
            <person name="Foster J.T."/>
            <person name="Lindner D.L."/>
        </authorList>
    </citation>
    <scope>NUCLEOTIDE SEQUENCE [LARGE SCALE GENOMIC DNA]</scope>
    <source>
        <strain evidence="1 2">UAMH 10579</strain>
    </source>
</reference>
<dbReference type="Gene3D" id="3.40.50.300">
    <property type="entry name" value="P-loop containing nucleotide triphosphate hydrolases"/>
    <property type="match status" value="1"/>
</dbReference>
<proteinExistence type="predicted"/>
<sequence length="823" mass="93848">MSQIHGHKSNSYDSIKLDGTSRLSIGDTFNNTVFQQPVAPLPVPKQHFNVLLPRAQHFVGRDGELAQLTKALESGKKAVVAGLGGVGKSQIALEYCYQYRKKYPISYVWWIDAVNTARIVQAYSDIAETLHLPVSSKENLMRDVRIWFSQPENGQWLFVFDNVNDPEAVLQRPIDGQTGSMLDYMPHNHLGGQIIITSITKEAAYIVNAELIEVDILPSSEARLLIRSYLPQPPDNSTSEDLDMLADTLSCIPLALTQASKYLRQMGKTVKEYLSMLKNGAQKSSLLSRHLGSHHQYHENQHTIFTVLNVSYTTLKHKHKLGFEMLNIACWLHRVNIPERILRQHCQGDKEMSEVEFDEAILPLMQYSFLEKQSRDSGSDEAVYCMHSLIQAVVQIFQSEEGLEDASKSNALMLIEQETIPLMYKHNWHALESWLPHIHSVIQCSNGSTLIQHQSRSPLHLLLGTYSFSVLSREDEAMEYLEASLPDLQRPVDISNGAVFLASCYEEKVNGKPKAIELLRLTLERPDICSAPMSLAIRLEARFRCKIAALLCELSPPQPKEAQDEVSKAAELLGRFEIVGHSYEQLIPYMITRCRGKIALVHAATSNSKEADELLRESEIEVLEYWKRLKDIKTPSNVDNNRKVGLLSLLGQVYMAQAARGQPQVKEQKLKDAELSFRTCYNFCRHDSGDLSTWALRALYELAECLREQKRYYDMEVLLKVLTSNSGIAEQGKTSAKFLKSVDLLSWVLMEQGKWQEALDVCENFYPAMEKVCGEGHRNTVDVRKRQVVLRVAIDRQREKMNWDKPNWDTMNWNKMKWFSSWM</sequence>
<accession>A0A1B8GCN5</accession>